<organism evidence="2 3">
    <name type="scientific">Siculibacillus lacustris</name>
    <dbReference type="NCBI Taxonomy" id="1549641"/>
    <lineage>
        <taxon>Bacteria</taxon>
        <taxon>Pseudomonadati</taxon>
        <taxon>Pseudomonadota</taxon>
        <taxon>Alphaproteobacteria</taxon>
        <taxon>Hyphomicrobiales</taxon>
        <taxon>Ancalomicrobiaceae</taxon>
        <taxon>Siculibacillus</taxon>
    </lineage>
</organism>
<dbReference type="Pfam" id="PF13561">
    <property type="entry name" value="adh_short_C2"/>
    <property type="match status" value="1"/>
</dbReference>
<dbReference type="RefSeq" id="WP_131309834.1">
    <property type="nucleotide sequence ID" value="NZ_SJFN01000016.1"/>
</dbReference>
<dbReference type="PRINTS" id="PR00080">
    <property type="entry name" value="SDRFAMILY"/>
</dbReference>
<name>A0A4Q9VNG5_9HYPH</name>
<protein>
    <submittedName>
        <fullName evidence="2">SDR family oxidoreductase</fullName>
    </submittedName>
</protein>
<dbReference type="OrthoDB" id="9793325at2"/>
<dbReference type="InterPro" id="IPR050259">
    <property type="entry name" value="SDR"/>
</dbReference>
<sequence>MDLGIAGRRAVVCAASKGLGRASAMALAAAGCDVLITARGAERLEATADEIRRATGATVTTLAGDVTTKEGRAAILAARPETDILVNNAGGPPPGNFRDWDEEAWARAIEANMVTPIMLMRAYVDGMAARGFGRVVNITSAAVKAPIPVLGLSNGARAGLTGFTAGLAREMAPKGVVINNLLPGTFATDRIEATLKAEAERTGISLEAARAAAVRQIPAGRLGDPQEFGEICAFLCSVQAAFLIGQNILVDGGKYPGTM</sequence>
<evidence type="ECO:0000313" key="2">
    <source>
        <dbReference type="EMBL" id="TBW37198.1"/>
    </source>
</evidence>
<dbReference type="Proteomes" id="UP000292781">
    <property type="component" value="Unassembled WGS sequence"/>
</dbReference>
<dbReference type="Gene3D" id="3.40.50.720">
    <property type="entry name" value="NAD(P)-binding Rossmann-like Domain"/>
    <property type="match status" value="1"/>
</dbReference>
<comment type="caution">
    <text evidence="2">The sequence shown here is derived from an EMBL/GenBank/DDBJ whole genome shotgun (WGS) entry which is preliminary data.</text>
</comment>
<dbReference type="AlphaFoldDB" id="A0A4Q9VNG5"/>
<dbReference type="PANTHER" id="PTHR42879">
    <property type="entry name" value="3-OXOACYL-(ACYL-CARRIER-PROTEIN) REDUCTASE"/>
    <property type="match status" value="1"/>
</dbReference>
<comment type="similarity">
    <text evidence="1">Belongs to the short-chain dehydrogenases/reductases (SDR) family.</text>
</comment>
<dbReference type="SUPFAM" id="SSF51735">
    <property type="entry name" value="NAD(P)-binding Rossmann-fold domains"/>
    <property type="match status" value="1"/>
</dbReference>
<dbReference type="InterPro" id="IPR002347">
    <property type="entry name" value="SDR_fam"/>
</dbReference>
<dbReference type="PRINTS" id="PR00081">
    <property type="entry name" value="GDHRDH"/>
</dbReference>
<dbReference type="PANTHER" id="PTHR42879:SF6">
    <property type="entry name" value="NADPH-DEPENDENT REDUCTASE BACG"/>
    <property type="match status" value="1"/>
</dbReference>
<keyword evidence="3" id="KW-1185">Reference proteome</keyword>
<accession>A0A4Q9VNG5</accession>
<reference evidence="2 3" key="1">
    <citation type="submission" date="2019-02" db="EMBL/GenBank/DDBJ databases">
        <title>Siculibacillus lacustris gen. nov., sp. nov., a new rosette-forming bacterium isolated from a freshwater crater lake (Lake St. Ana, Romania).</title>
        <authorList>
            <person name="Felfoldi T."/>
            <person name="Marton Z."/>
            <person name="Szabo A."/>
            <person name="Mentes A."/>
            <person name="Boka K."/>
            <person name="Marialigeti K."/>
            <person name="Mathe I."/>
            <person name="Koncz M."/>
            <person name="Schumann P."/>
            <person name="Toth E."/>
        </authorList>
    </citation>
    <scope>NUCLEOTIDE SEQUENCE [LARGE SCALE GENOMIC DNA]</scope>
    <source>
        <strain evidence="2 3">SA-279</strain>
    </source>
</reference>
<evidence type="ECO:0000256" key="1">
    <source>
        <dbReference type="ARBA" id="ARBA00006484"/>
    </source>
</evidence>
<dbReference type="EMBL" id="SJFN01000016">
    <property type="protein sequence ID" value="TBW37198.1"/>
    <property type="molecule type" value="Genomic_DNA"/>
</dbReference>
<dbReference type="FunFam" id="3.40.50.720:FF:000642">
    <property type="entry name" value="Short-chain dehydrogenase/reductase SDR"/>
    <property type="match status" value="1"/>
</dbReference>
<evidence type="ECO:0000313" key="3">
    <source>
        <dbReference type="Proteomes" id="UP000292781"/>
    </source>
</evidence>
<proteinExistence type="inferred from homology"/>
<gene>
    <name evidence="2" type="ORF">EYW49_12095</name>
</gene>
<dbReference type="InterPro" id="IPR036291">
    <property type="entry name" value="NAD(P)-bd_dom_sf"/>
</dbReference>